<gene>
    <name evidence="1" type="ORF">V1517DRAFT_311375</name>
</gene>
<proteinExistence type="predicted"/>
<accession>A0ACC3TC39</accession>
<keyword evidence="2" id="KW-1185">Reference proteome</keyword>
<dbReference type="EMBL" id="MU970405">
    <property type="protein sequence ID" value="KAK9318693.1"/>
    <property type="molecule type" value="Genomic_DNA"/>
</dbReference>
<protein>
    <submittedName>
        <fullName evidence="1">Uncharacterized protein</fullName>
    </submittedName>
</protein>
<name>A0ACC3TC39_9ASCO</name>
<reference evidence="2" key="1">
    <citation type="journal article" date="2024" name="Front. Bioeng. Biotechnol.">
        <title>Genome-scale model development and genomic sequencing of the oleaginous clade Lipomyces.</title>
        <authorList>
            <person name="Czajka J.J."/>
            <person name="Han Y."/>
            <person name="Kim J."/>
            <person name="Mondo S.J."/>
            <person name="Hofstad B.A."/>
            <person name="Robles A."/>
            <person name="Haridas S."/>
            <person name="Riley R."/>
            <person name="LaButti K."/>
            <person name="Pangilinan J."/>
            <person name="Andreopoulos W."/>
            <person name="Lipzen A."/>
            <person name="Yan J."/>
            <person name="Wang M."/>
            <person name="Ng V."/>
            <person name="Grigoriev I.V."/>
            <person name="Spatafora J.W."/>
            <person name="Magnuson J.K."/>
            <person name="Baker S.E."/>
            <person name="Pomraning K.R."/>
        </authorList>
    </citation>
    <scope>NUCLEOTIDE SEQUENCE [LARGE SCALE GENOMIC DNA]</scope>
    <source>
        <strain evidence="2">CBS 10300</strain>
    </source>
</reference>
<evidence type="ECO:0000313" key="2">
    <source>
        <dbReference type="Proteomes" id="UP001489719"/>
    </source>
</evidence>
<sequence length="223" mass="25374">MVETLVWREKAAFGRARSLGLPDPTPPNYVAPATLDDLLGENVVHSLQPPLNEVSREILWRLFTEEILGSIGSALPLCPSRFRETSAWQTYYPLHLKMLADIEQLAARPLSHAEPTNRPSRGWLRRKVEKIALSERTTLSQTLKAKAVSWLLQMIVTQQRGPPRKSLHKLSPTMKEKLEQKAQKTIDKIRSGLLPEAIWRDFWGKSRFLRSAAIFVRDAVYGS</sequence>
<evidence type="ECO:0000313" key="1">
    <source>
        <dbReference type="EMBL" id="KAK9318693.1"/>
    </source>
</evidence>
<dbReference type="Proteomes" id="UP001489719">
    <property type="component" value="Unassembled WGS sequence"/>
</dbReference>
<comment type="caution">
    <text evidence="1">The sequence shown here is derived from an EMBL/GenBank/DDBJ whole genome shotgun (WGS) entry which is preliminary data.</text>
</comment>
<organism evidence="1 2">
    <name type="scientific">Lipomyces orientalis</name>
    <dbReference type="NCBI Taxonomy" id="1233043"/>
    <lineage>
        <taxon>Eukaryota</taxon>
        <taxon>Fungi</taxon>
        <taxon>Dikarya</taxon>
        <taxon>Ascomycota</taxon>
        <taxon>Saccharomycotina</taxon>
        <taxon>Lipomycetes</taxon>
        <taxon>Lipomycetales</taxon>
        <taxon>Lipomycetaceae</taxon>
        <taxon>Lipomyces</taxon>
    </lineage>
</organism>